<evidence type="ECO:0000259" key="2">
    <source>
        <dbReference type="Pfam" id="PF13796"/>
    </source>
</evidence>
<keyword evidence="1" id="KW-1133">Transmembrane helix</keyword>
<name>A0AAU2VRN5_9ACTN</name>
<dbReference type="AlphaFoldDB" id="A0AAU2VRN5"/>
<evidence type="ECO:0000313" key="3">
    <source>
        <dbReference type="EMBL" id="WTW69777.1"/>
    </source>
</evidence>
<evidence type="ECO:0000256" key="1">
    <source>
        <dbReference type="SAM" id="Phobius"/>
    </source>
</evidence>
<accession>A0AAU2VRN5</accession>
<feature type="transmembrane region" description="Helical" evidence="1">
    <location>
        <begin position="111"/>
        <end position="138"/>
    </location>
</feature>
<dbReference type="InterPro" id="IPR025828">
    <property type="entry name" value="Put_sensor_dom"/>
</dbReference>
<dbReference type="Pfam" id="PF13796">
    <property type="entry name" value="Sensor"/>
    <property type="match status" value="1"/>
</dbReference>
<feature type="transmembrane region" description="Helical" evidence="1">
    <location>
        <begin position="164"/>
        <end position="186"/>
    </location>
</feature>
<organism evidence="3">
    <name type="scientific">Streptomyces sp. NBC_00008</name>
    <dbReference type="NCBI Taxonomy" id="2903610"/>
    <lineage>
        <taxon>Bacteria</taxon>
        <taxon>Bacillati</taxon>
        <taxon>Actinomycetota</taxon>
        <taxon>Actinomycetes</taxon>
        <taxon>Kitasatosporales</taxon>
        <taxon>Streptomycetaceae</taxon>
        <taxon>Streptomyces</taxon>
    </lineage>
</organism>
<dbReference type="EMBL" id="CP108313">
    <property type="protein sequence ID" value="WTW69777.1"/>
    <property type="molecule type" value="Genomic_DNA"/>
</dbReference>
<proteinExistence type="predicted"/>
<feature type="transmembrane region" description="Helical" evidence="1">
    <location>
        <begin position="38"/>
        <end position="58"/>
    </location>
</feature>
<feature type="domain" description="Putative sensor" evidence="2">
    <location>
        <begin position="70"/>
        <end position="199"/>
    </location>
</feature>
<feature type="transmembrane region" description="Helical" evidence="1">
    <location>
        <begin position="70"/>
        <end position="90"/>
    </location>
</feature>
<keyword evidence="1" id="KW-0472">Membrane</keyword>
<reference evidence="3" key="1">
    <citation type="submission" date="2022-10" db="EMBL/GenBank/DDBJ databases">
        <title>The complete genomes of actinobacterial strains from the NBC collection.</title>
        <authorList>
            <person name="Joergensen T.S."/>
            <person name="Alvarez Arevalo M."/>
            <person name="Sterndorff E.B."/>
            <person name="Faurdal D."/>
            <person name="Vuksanovic O."/>
            <person name="Mourched A.-S."/>
            <person name="Charusanti P."/>
            <person name="Shaw S."/>
            <person name="Blin K."/>
            <person name="Weber T."/>
        </authorList>
    </citation>
    <scope>NUCLEOTIDE SEQUENCE</scope>
    <source>
        <strain evidence="3">NBC_00008</strain>
    </source>
</reference>
<protein>
    <submittedName>
        <fullName evidence="3">Sensor domain-containing protein</fullName>
    </submittedName>
</protein>
<keyword evidence="1" id="KW-0812">Transmembrane</keyword>
<sequence>MDRTANPPSPPAPPAPAGEPAGLRGLLRLPFRRQTWQHVLYCLLLPLALGLVMVLQYPMKSAAGHGYEPVGSLILLLVLVVVAVFGPGFERVRARFWLGEEIGRRTGDRRFVRHAAFFVLNMLTGALGFAAVAGWLLVSARNLTYPIWGWRPYPDPAWGGPHPFGVVALHFAAGVVTFLVGPWVIVRLAQVQIRVARGLIGSGQAGAPGA</sequence>
<gene>
    <name evidence="3" type="ORF">OG398_16585</name>
</gene>